<feature type="region of interest" description="Disordered" evidence="13">
    <location>
        <begin position="749"/>
        <end position="770"/>
    </location>
</feature>
<feature type="domain" description="THAP-type" evidence="14">
    <location>
        <begin position="451"/>
        <end position="534"/>
    </location>
</feature>
<keyword evidence="10" id="KW-0539">Nucleus</keyword>
<keyword evidence="11" id="KW-0131">Cell cycle</keyword>
<evidence type="ECO:0000256" key="2">
    <source>
        <dbReference type="ARBA" id="ARBA00006177"/>
    </source>
</evidence>
<feature type="compositionally biased region" description="Basic and acidic residues" evidence="13">
    <location>
        <begin position="869"/>
        <end position="884"/>
    </location>
</feature>
<keyword evidence="9" id="KW-0804">Transcription</keyword>
<evidence type="ECO:0000259" key="14">
    <source>
        <dbReference type="PROSITE" id="PS50950"/>
    </source>
</evidence>
<feature type="region of interest" description="Disordered" evidence="13">
    <location>
        <begin position="842"/>
        <end position="924"/>
    </location>
</feature>
<evidence type="ECO:0000256" key="1">
    <source>
        <dbReference type="ARBA" id="ARBA00004642"/>
    </source>
</evidence>
<keyword evidence="6" id="KW-0805">Transcription regulation</keyword>
<dbReference type="GO" id="GO:0005654">
    <property type="term" value="C:nucleoplasm"/>
    <property type="evidence" value="ECO:0007669"/>
    <property type="project" value="UniProtKB-SubCell"/>
</dbReference>
<evidence type="ECO:0000256" key="4">
    <source>
        <dbReference type="ARBA" id="ARBA00022771"/>
    </source>
</evidence>
<dbReference type="PANTHER" id="PTHR46600">
    <property type="entry name" value="THAP DOMAIN-CONTAINING"/>
    <property type="match status" value="1"/>
</dbReference>
<evidence type="ECO:0000313" key="15">
    <source>
        <dbReference type="EMBL" id="OXA50658.1"/>
    </source>
</evidence>
<evidence type="ECO:0000256" key="13">
    <source>
        <dbReference type="SAM" id="MobiDB-lite"/>
    </source>
</evidence>
<evidence type="ECO:0000256" key="3">
    <source>
        <dbReference type="ARBA" id="ARBA00022723"/>
    </source>
</evidence>
<feature type="domain" description="THAP-type" evidence="14">
    <location>
        <begin position="540"/>
        <end position="631"/>
    </location>
</feature>
<proteinExistence type="inferred from homology"/>
<comment type="subcellular location">
    <subcellularLocation>
        <location evidence="1">Nucleus</location>
        <location evidence="1">Nucleoplasm</location>
    </subcellularLocation>
</comment>
<dbReference type="OrthoDB" id="7312725at2759"/>
<evidence type="ECO:0000256" key="7">
    <source>
        <dbReference type="ARBA" id="ARBA00023054"/>
    </source>
</evidence>
<feature type="compositionally biased region" description="Polar residues" evidence="13">
    <location>
        <begin position="885"/>
        <end position="894"/>
    </location>
</feature>
<evidence type="ECO:0000256" key="6">
    <source>
        <dbReference type="ARBA" id="ARBA00023015"/>
    </source>
</evidence>
<dbReference type="SUPFAM" id="SSF57716">
    <property type="entry name" value="Glucocorticoid receptor-like (DNA-binding domain)"/>
    <property type="match status" value="6"/>
</dbReference>
<feature type="compositionally biased region" description="Polar residues" evidence="13">
    <location>
        <begin position="955"/>
        <end position="964"/>
    </location>
</feature>
<evidence type="ECO:0000256" key="12">
    <source>
        <dbReference type="PROSITE-ProRule" id="PRU00309"/>
    </source>
</evidence>
<evidence type="ECO:0000313" key="16">
    <source>
        <dbReference type="Proteomes" id="UP000198287"/>
    </source>
</evidence>
<dbReference type="PANTHER" id="PTHR46600:SF1">
    <property type="entry name" value="THAP DOMAIN-CONTAINING PROTEIN 1"/>
    <property type="match status" value="1"/>
</dbReference>
<dbReference type="SMART" id="SM00980">
    <property type="entry name" value="THAP"/>
    <property type="match status" value="7"/>
</dbReference>
<keyword evidence="5" id="KW-0862">Zinc</keyword>
<evidence type="ECO:0000256" key="11">
    <source>
        <dbReference type="ARBA" id="ARBA00023306"/>
    </source>
</evidence>
<name>A0A226E081_FOLCA</name>
<evidence type="ECO:0000256" key="8">
    <source>
        <dbReference type="ARBA" id="ARBA00023125"/>
    </source>
</evidence>
<dbReference type="GO" id="GO:0043565">
    <property type="term" value="F:sequence-specific DNA binding"/>
    <property type="evidence" value="ECO:0007669"/>
    <property type="project" value="InterPro"/>
</dbReference>
<reference evidence="15 16" key="1">
    <citation type="submission" date="2015-12" db="EMBL/GenBank/DDBJ databases">
        <title>The genome of Folsomia candida.</title>
        <authorList>
            <person name="Faddeeva A."/>
            <person name="Derks M.F."/>
            <person name="Anvar Y."/>
            <person name="Smit S."/>
            <person name="Van Straalen N."/>
            <person name="Roelofs D."/>
        </authorList>
    </citation>
    <scope>NUCLEOTIDE SEQUENCE [LARGE SCALE GENOMIC DNA]</scope>
    <source>
        <strain evidence="15 16">VU population</strain>
        <tissue evidence="15">Whole body</tissue>
    </source>
</reference>
<dbReference type="Proteomes" id="UP000198287">
    <property type="component" value="Unassembled WGS sequence"/>
</dbReference>
<organism evidence="15 16">
    <name type="scientific">Folsomia candida</name>
    <name type="common">Springtail</name>
    <dbReference type="NCBI Taxonomy" id="158441"/>
    <lineage>
        <taxon>Eukaryota</taxon>
        <taxon>Metazoa</taxon>
        <taxon>Ecdysozoa</taxon>
        <taxon>Arthropoda</taxon>
        <taxon>Hexapoda</taxon>
        <taxon>Collembola</taxon>
        <taxon>Entomobryomorpha</taxon>
        <taxon>Isotomoidea</taxon>
        <taxon>Isotomidae</taxon>
        <taxon>Proisotominae</taxon>
        <taxon>Folsomia</taxon>
    </lineage>
</organism>
<dbReference type="InterPro" id="IPR026516">
    <property type="entry name" value="THAP1/10"/>
</dbReference>
<gene>
    <name evidence="15" type="ORF">Fcan01_14054</name>
</gene>
<keyword evidence="8 12" id="KW-0238">DNA-binding</keyword>
<keyword evidence="7" id="KW-0175">Coiled coil</keyword>
<dbReference type="InterPro" id="IPR006612">
    <property type="entry name" value="THAP_Znf"/>
</dbReference>
<accession>A0A226E081</accession>
<comment type="similarity">
    <text evidence="2">Belongs to the THAP1 family.</text>
</comment>
<feature type="domain" description="THAP-type" evidence="14">
    <location>
        <begin position="226"/>
        <end position="311"/>
    </location>
</feature>
<evidence type="ECO:0000256" key="10">
    <source>
        <dbReference type="ARBA" id="ARBA00023242"/>
    </source>
</evidence>
<dbReference type="PROSITE" id="PS50950">
    <property type="entry name" value="ZF_THAP"/>
    <property type="match status" value="6"/>
</dbReference>
<feature type="domain" description="THAP-type" evidence="14">
    <location>
        <begin position="332"/>
        <end position="420"/>
    </location>
</feature>
<dbReference type="EMBL" id="LNIX01000008">
    <property type="protein sequence ID" value="OXA50658.1"/>
    <property type="molecule type" value="Genomic_DNA"/>
</dbReference>
<sequence>MVRKCLGSCIVPSCTKEMRRNEPLLSYHRNVRQKWIEVLSPILPEETFPSDLSKYEICSRHFKSKDFSMREIGKSYLLATALPSEHLGDKSFVTDSLVNEGFLKDTNAFGIAGISRPLSPSQPPTHGIMYDHHRCVIANCRRRYLNEPSSIPLYALKSTWIPFVRTSNGDMSWQPPKCAEMCALHFEDNMFRDTGRQRLEEWAFPTSSSPSPSPRIQAIMESEPKIPKTCCVPSCSLELRGADTSYHCFPGHKLHHKIRNEWIRIIRGLICNQEWEPNGHKICSRHFVETDFRTDAGLKKSLKVSAVPAVNLYHVTDPCPNDELVNGLTWAYDCTCVVPSCKSFDRRREVDLSWHRFSAMPIHRHIRAKWITIIRNLRNDQTWEPAINSRICSRHFRKEELRMGGSGRFTLNGQSVPTLFLHDATMADPNSNYPVDFAPSTGLTCTTGGTKQRNCAVPSCTSIDRKREVDLSWHMFSTMASHRQMRNKWITIIRNLRNDQKWEPAIDSRICSRHFLKEKFYMADVKEELEDPLRLDNEDIRADDFVRCTIPNCPNNLNRPNPSETMFSFRDEDARLRPGWIQTLRAALKTESWNPDESDRICSIHFAEEQIYFNFLNGNWVKQVKGTPTLNLRLPNPTPTQGQKTNTNNKCIIPGCDDNSLRLRSAQPCKSRPIWFHKFKDSWSWIMRKLLKNPTWTAPPNSEICYLHFVSSDLHKSSGSLLSSAIPKLNLGCDFNILASNYQFYTPPTSGTTTPNAKVDPVPKPQQPTSSALRICSEFTSMCRRKFPSHFQNPATLPVTQREKEIASKLLDTFIRLQDENGSSNPGEWQQIHFDSFIDESVSEQPHHHDESTNSSNAPHPTIDDDDSDVFKVIHFDPPAHDTELSSNETSSSGPPGILTVRPSSPMSPISDEQESTDPTSYRPAEKLQAYLPPDDLRGTDFTTQVIQGIRHASAKSSHLQKNPVSHYRKKPGRKTPLTPRLL</sequence>
<protein>
    <submittedName>
        <fullName evidence="15">DNA transposase THAP9</fullName>
    </submittedName>
</protein>
<dbReference type="AlphaFoldDB" id="A0A226E081"/>
<evidence type="ECO:0000256" key="9">
    <source>
        <dbReference type="ARBA" id="ARBA00023163"/>
    </source>
</evidence>
<feature type="region of interest" description="Disordered" evidence="13">
    <location>
        <begin position="952"/>
        <end position="983"/>
    </location>
</feature>
<keyword evidence="16" id="KW-1185">Reference proteome</keyword>
<keyword evidence="4 12" id="KW-0863">Zinc-finger</keyword>
<feature type="domain" description="THAP-type" evidence="14">
    <location>
        <begin position="1"/>
        <end position="86"/>
    </location>
</feature>
<dbReference type="Pfam" id="PF05485">
    <property type="entry name" value="THAP"/>
    <property type="match status" value="5"/>
</dbReference>
<evidence type="ECO:0000256" key="5">
    <source>
        <dbReference type="ARBA" id="ARBA00022833"/>
    </source>
</evidence>
<comment type="caution">
    <text evidence="15">The sequence shown here is derived from an EMBL/GenBank/DDBJ whole genome shotgun (WGS) entry which is preliminary data.</text>
</comment>
<feature type="domain" description="THAP-type" evidence="14">
    <location>
        <begin position="129"/>
        <end position="208"/>
    </location>
</feature>
<keyword evidence="3" id="KW-0479">Metal-binding</keyword>
<dbReference type="GO" id="GO:0008270">
    <property type="term" value="F:zinc ion binding"/>
    <property type="evidence" value="ECO:0007669"/>
    <property type="project" value="UniProtKB-KW"/>
</dbReference>